<comment type="similarity">
    <text evidence="1">Belongs to the UPF0098 family.</text>
</comment>
<name>A0A4Q8AQ95_9MICO</name>
<dbReference type="PANTHER" id="PTHR30289">
    <property type="entry name" value="UNCHARACTERIZED PROTEIN YBCL-RELATED"/>
    <property type="match status" value="1"/>
</dbReference>
<sequence length="179" mass="18655">MMFNYDPYAELATLKNFAPLTVRSESVRDGEPFARAQWATGRGGSDTSPQLSWSGAPAGTLSYAVTCFDPDAPTGSGYWHWAVCNLPASVTSLPENAGAPGGALLPAGALTLPNEIRLTSFIGAGPPPSTGVHRYIFAVHALDVARLDLDPGSTPAVLGFNLHFHTLARGTITGTATAD</sequence>
<dbReference type="AlphaFoldDB" id="A0A4Q8AQ95"/>
<dbReference type="NCBIfam" id="TIGR00481">
    <property type="entry name" value="YbhB/YbcL family Raf kinase inhibitor-like protein"/>
    <property type="match status" value="1"/>
</dbReference>
<dbReference type="InterPro" id="IPR008914">
    <property type="entry name" value="PEBP"/>
</dbReference>
<evidence type="ECO:0008006" key="4">
    <source>
        <dbReference type="Google" id="ProtNLM"/>
    </source>
</evidence>
<dbReference type="SUPFAM" id="SSF49777">
    <property type="entry name" value="PEBP-like"/>
    <property type="match status" value="1"/>
</dbReference>
<dbReference type="CDD" id="cd00865">
    <property type="entry name" value="PEBP_bact_arch"/>
    <property type="match status" value="1"/>
</dbReference>
<keyword evidence="3" id="KW-1185">Reference proteome</keyword>
<protein>
    <recommendedName>
        <fullName evidence="4">PBP family phospholipid-binding protein</fullName>
    </recommendedName>
</protein>
<dbReference type="Pfam" id="PF01161">
    <property type="entry name" value="PBP"/>
    <property type="match status" value="1"/>
</dbReference>
<dbReference type="PANTHER" id="PTHR30289:SF1">
    <property type="entry name" value="PEBP (PHOSPHATIDYLETHANOLAMINE-BINDING PROTEIN) FAMILY PROTEIN"/>
    <property type="match status" value="1"/>
</dbReference>
<gene>
    <name evidence="2" type="ORF">EV379_3250</name>
</gene>
<proteinExistence type="inferred from homology"/>
<evidence type="ECO:0000256" key="1">
    <source>
        <dbReference type="ARBA" id="ARBA00007120"/>
    </source>
</evidence>
<evidence type="ECO:0000313" key="3">
    <source>
        <dbReference type="Proteomes" id="UP000291483"/>
    </source>
</evidence>
<dbReference type="OrthoDB" id="9797506at2"/>
<organism evidence="2 3">
    <name type="scientific">Microterricola gilva</name>
    <dbReference type="NCBI Taxonomy" id="393267"/>
    <lineage>
        <taxon>Bacteria</taxon>
        <taxon>Bacillati</taxon>
        <taxon>Actinomycetota</taxon>
        <taxon>Actinomycetes</taxon>
        <taxon>Micrococcales</taxon>
        <taxon>Microbacteriaceae</taxon>
        <taxon>Microterricola</taxon>
    </lineage>
</organism>
<dbReference type="InterPro" id="IPR036610">
    <property type="entry name" value="PEBP-like_sf"/>
</dbReference>
<dbReference type="EMBL" id="SHLC01000001">
    <property type="protein sequence ID" value="RZU66880.1"/>
    <property type="molecule type" value="Genomic_DNA"/>
</dbReference>
<accession>A0A4Q8AQ95</accession>
<evidence type="ECO:0000313" key="2">
    <source>
        <dbReference type="EMBL" id="RZU66880.1"/>
    </source>
</evidence>
<comment type="caution">
    <text evidence="2">The sequence shown here is derived from an EMBL/GenBank/DDBJ whole genome shotgun (WGS) entry which is preliminary data.</text>
</comment>
<dbReference type="Gene3D" id="3.90.280.10">
    <property type="entry name" value="PEBP-like"/>
    <property type="match status" value="1"/>
</dbReference>
<dbReference type="InterPro" id="IPR005247">
    <property type="entry name" value="YbhB_YbcL/LppC-like"/>
</dbReference>
<dbReference type="Proteomes" id="UP000291483">
    <property type="component" value="Unassembled WGS sequence"/>
</dbReference>
<reference evidence="2 3" key="1">
    <citation type="submission" date="2019-02" db="EMBL/GenBank/DDBJ databases">
        <title>Sequencing the genomes of 1000 actinobacteria strains.</title>
        <authorList>
            <person name="Klenk H.-P."/>
        </authorList>
    </citation>
    <scope>NUCLEOTIDE SEQUENCE [LARGE SCALE GENOMIC DNA]</scope>
    <source>
        <strain evidence="2 3">DSM 18319</strain>
    </source>
</reference>